<feature type="region of interest" description="Disordered" evidence="16">
    <location>
        <begin position="95"/>
        <end position="160"/>
    </location>
</feature>
<comment type="function">
    <text evidence="15">Plays a role in pre-mRNA splicing by facilitating excision of relatively short introns featuring weak 3'-splice sites (ss) and high GC content. May recruit CACTIN to the spliceosome.</text>
</comment>
<dbReference type="InterPro" id="IPR051421">
    <property type="entry name" value="RNA_Proc_DNA_Dmg_Regulator"/>
</dbReference>
<keyword evidence="20" id="KW-1185">Reference proteome</keyword>
<feature type="domain" description="Splicing regulator SDE2 ubiquitin" evidence="18">
    <location>
        <begin position="8"/>
        <end position="44"/>
    </location>
</feature>
<dbReference type="PANTHER" id="PTHR12786">
    <property type="entry name" value="SPLICING FACTOR SF3A-RELATED"/>
    <property type="match status" value="1"/>
</dbReference>
<dbReference type="GO" id="GO:0051301">
    <property type="term" value="P:cell division"/>
    <property type="evidence" value="ECO:0007669"/>
    <property type="project" value="UniProtKB-KW"/>
</dbReference>
<keyword evidence="9" id="KW-0238">DNA-binding</keyword>
<evidence type="ECO:0000256" key="2">
    <source>
        <dbReference type="ARBA" id="ARBA00022517"/>
    </source>
</evidence>
<dbReference type="OrthoDB" id="547031at2759"/>
<evidence type="ECO:0000256" key="16">
    <source>
        <dbReference type="SAM" id="MobiDB-lite"/>
    </source>
</evidence>
<name>A0A2I0U0E7_LIMLA</name>
<evidence type="ECO:0000256" key="6">
    <source>
        <dbReference type="ARBA" id="ARBA00022776"/>
    </source>
</evidence>
<dbReference type="GO" id="GO:0006260">
    <property type="term" value="P:DNA replication"/>
    <property type="evidence" value="ECO:0007669"/>
    <property type="project" value="UniProtKB-KW"/>
</dbReference>
<evidence type="ECO:0000256" key="7">
    <source>
        <dbReference type="ARBA" id="ARBA00022884"/>
    </source>
</evidence>
<comment type="subcellular location">
    <subcellularLocation>
        <location evidence="1">Nucleus</location>
    </subcellularLocation>
</comment>
<evidence type="ECO:0000256" key="1">
    <source>
        <dbReference type="ARBA" id="ARBA00004123"/>
    </source>
</evidence>
<dbReference type="Pfam" id="PF22781">
    <property type="entry name" value="Sde2_N_Ubi_vert"/>
    <property type="match status" value="1"/>
</dbReference>
<evidence type="ECO:0000256" key="3">
    <source>
        <dbReference type="ARBA" id="ARBA00022618"/>
    </source>
</evidence>
<evidence type="ECO:0000256" key="10">
    <source>
        <dbReference type="ARBA" id="ARBA00023187"/>
    </source>
</evidence>
<keyword evidence="3" id="KW-0132">Cell division</keyword>
<keyword evidence="5" id="KW-0235">DNA replication</keyword>
<reference evidence="20" key="2">
    <citation type="submission" date="2017-12" db="EMBL/GenBank/DDBJ databases">
        <title>Genome sequence of the Bar-tailed Godwit (Limosa lapponica baueri).</title>
        <authorList>
            <person name="Lima N.C.B."/>
            <person name="Parody-Merino A.M."/>
            <person name="Battley P.F."/>
            <person name="Fidler A.E."/>
            <person name="Prosdocimi F."/>
        </authorList>
    </citation>
    <scope>NUCLEOTIDE SEQUENCE [LARGE SCALE GENOMIC DNA]</scope>
</reference>
<evidence type="ECO:0000259" key="18">
    <source>
        <dbReference type="Pfam" id="PF22781"/>
    </source>
</evidence>
<dbReference type="InterPro" id="IPR053821">
    <property type="entry name" value="Sde2_Ubi"/>
</dbReference>
<evidence type="ECO:0000256" key="12">
    <source>
        <dbReference type="ARBA" id="ARBA00034556"/>
    </source>
</evidence>
<evidence type="ECO:0000256" key="9">
    <source>
        <dbReference type="ARBA" id="ARBA00023125"/>
    </source>
</evidence>
<evidence type="ECO:0000256" key="13">
    <source>
        <dbReference type="ARBA" id="ARBA00045469"/>
    </source>
</evidence>
<dbReference type="Pfam" id="PF13297">
    <property type="entry name" value="SDE2_2C"/>
    <property type="match status" value="1"/>
</dbReference>
<dbReference type="GO" id="GO:0003677">
    <property type="term" value="F:DNA binding"/>
    <property type="evidence" value="ECO:0007669"/>
    <property type="project" value="UniProtKB-KW"/>
</dbReference>
<keyword evidence="10" id="KW-0508">mRNA splicing</keyword>
<gene>
    <name evidence="19" type="ORF">llap_10139</name>
</gene>
<keyword evidence="6" id="KW-0498">Mitosis</keyword>
<sequence>MTGLSHVEKNIPEESLYVKCNGRLANDEDVLQNGAVYSLEPRLCGGKGGLQASSSRIVSPESGESRKRPGEPGKNGTKPRKRKCFWLGLEGLDDRDSSDCEDDSEDDSPHASDGSCPSGSRYNENAGNSNECSSSSVDSGEDMPSTSTTEKPLEQPEGTGIDLRRETQAARAEGIPSVATANDQILISESLIQLNGKKTWDEVEPIDLLAFDSAAELEALGLDRLKMELMSLGLKCGGTLKERATRLFSVRGACVDKSPALFLMVITELMAFGLCPALSRGGEDLGLNANAIKTDAT</sequence>
<keyword evidence="7" id="KW-0694">RNA-binding</keyword>
<keyword evidence="8" id="KW-0175">Coiled coil</keyword>
<evidence type="ECO:0000313" key="20">
    <source>
        <dbReference type="Proteomes" id="UP000233556"/>
    </source>
</evidence>
<evidence type="ECO:0000256" key="4">
    <source>
        <dbReference type="ARBA" id="ARBA00022664"/>
    </source>
</evidence>
<dbReference type="AlphaFoldDB" id="A0A2I0U0E7"/>
<keyword evidence="6" id="KW-0131">Cell cycle</keyword>
<accession>A0A2I0U0E7</accession>
<evidence type="ECO:0000256" key="8">
    <source>
        <dbReference type="ARBA" id="ARBA00023054"/>
    </source>
</evidence>
<dbReference type="GO" id="GO:0006397">
    <property type="term" value="P:mRNA processing"/>
    <property type="evidence" value="ECO:0007669"/>
    <property type="project" value="UniProtKB-KW"/>
</dbReference>
<comment type="function">
    <text evidence="13">Plays a role in ribosome biogenesis by enabling SNORD3- and SNORD118-dependent cleavage of the 47S rRNA precursor. Binds ncRNA (non-coding RNA) including the snoRNAs SNORD3 and SNORD118.</text>
</comment>
<proteinExistence type="predicted"/>
<reference evidence="20" key="1">
    <citation type="submission" date="2017-11" db="EMBL/GenBank/DDBJ databases">
        <authorList>
            <person name="Lima N.C."/>
            <person name="Parody-Merino A.M."/>
            <person name="Battley P.F."/>
            <person name="Fidler A.E."/>
            <person name="Prosdocimi F."/>
        </authorList>
    </citation>
    <scope>NUCLEOTIDE SEQUENCE [LARGE SCALE GENOMIC DNA]</scope>
</reference>
<dbReference type="InterPro" id="IPR025086">
    <property type="entry name" value="SDE2/SF3A3_SAP"/>
</dbReference>
<feature type="domain" description="SDE2/SF3A3 SAP" evidence="17">
    <location>
        <begin position="201"/>
        <end position="259"/>
    </location>
</feature>
<evidence type="ECO:0000256" key="11">
    <source>
        <dbReference type="ARBA" id="ARBA00023242"/>
    </source>
</evidence>
<evidence type="ECO:0000256" key="15">
    <source>
        <dbReference type="ARBA" id="ARBA00045882"/>
    </source>
</evidence>
<evidence type="ECO:0000256" key="14">
    <source>
        <dbReference type="ARBA" id="ARBA00045767"/>
    </source>
</evidence>
<dbReference type="Proteomes" id="UP000233556">
    <property type="component" value="Unassembled WGS sequence"/>
</dbReference>
<keyword evidence="11" id="KW-0539">Nucleus</keyword>
<keyword evidence="4" id="KW-0507">mRNA processing</keyword>
<dbReference type="GO" id="GO:0005634">
    <property type="term" value="C:nucleus"/>
    <property type="evidence" value="ECO:0007669"/>
    <property type="project" value="UniProtKB-SubCell"/>
</dbReference>
<protein>
    <recommendedName>
        <fullName evidence="12">Replication stress response regulator SDE2</fullName>
    </recommendedName>
</protein>
<evidence type="ECO:0000256" key="5">
    <source>
        <dbReference type="ARBA" id="ARBA00022705"/>
    </source>
</evidence>
<feature type="compositionally biased region" description="Polar residues" evidence="16">
    <location>
        <begin position="115"/>
        <end position="126"/>
    </location>
</feature>
<dbReference type="GO" id="GO:0003723">
    <property type="term" value="F:RNA binding"/>
    <property type="evidence" value="ECO:0007669"/>
    <property type="project" value="UniProtKB-KW"/>
</dbReference>
<dbReference type="EMBL" id="KZ506457">
    <property type="protein sequence ID" value="PKU39556.1"/>
    <property type="molecule type" value="Genomic_DNA"/>
</dbReference>
<organism evidence="19 20">
    <name type="scientific">Limosa lapponica baueri</name>
    <dbReference type="NCBI Taxonomy" id="1758121"/>
    <lineage>
        <taxon>Eukaryota</taxon>
        <taxon>Metazoa</taxon>
        <taxon>Chordata</taxon>
        <taxon>Craniata</taxon>
        <taxon>Vertebrata</taxon>
        <taxon>Euteleostomi</taxon>
        <taxon>Archelosauria</taxon>
        <taxon>Archosauria</taxon>
        <taxon>Dinosauria</taxon>
        <taxon>Saurischia</taxon>
        <taxon>Theropoda</taxon>
        <taxon>Coelurosauria</taxon>
        <taxon>Aves</taxon>
        <taxon>Neognathae</taxon>
        <taxon>Neoaves</taxon>
        <taxon>Charadriiformes</taxon>
        <taxon>Scolopacidae</taxon>
        <taxon>Limosa</taxon>
    </lineage>
</organism>
<evidence type="ECO:0000259" key="17">
    <source>
        <dbReference type="Pfam" id="PF13297"/>
    </source>
</evidence>
<feature type="region of interest" description="Disordered" evidence="16">
    <location>
        <begin position="46"/>
        <end position="82"/>
    </location>
</feature>
<keyword evidence="2" id="KW-0690">Ribosome biogenesis</keyword>
<dbReference type="GO" id="GO:0042254">
    <property type="term" value="P:ribosome biogenesis"/>
    <property type="evidence" value="ECO:0007669"/>
    <property type="project" value="UniProtKB-KW"/>
</dbReference>
<feature type="compositionally biased region" description="Low complexity" evidence="16">
    <location>
        <begin position="127"/>
        <end position="138"/>
    </location>
</feature>
<dbReference type="PANTHER" id="PTHR12786:SF1">
    <property type="entry name" value="SPLICING REGULATOR SDE2"/>
    <property type="match status" value="1"/>
</dbReference>
<comment type="function">
    <text evidence="14">Inhibits translesion DNA synthesis by preventing monoubiquitination of PCNA, this is necessary to counteract damage due to ultraviolet light-induced replication stress. SDE2 is cleaved following PCNA binding, and its complete degradation is necessary to allow S-phase progression following DNA damage.</text>
</comment>
<evidence type="ECO:0000313" key="19">
    <source>
        <dbReference type="EMBL" id="PKU39556.1"/>
    </source>
</evidence>
<dbReference type="GO" id="GO:0008380">
    <property type="term" value="P:RNA splicing"/>
    <property type="evidence" value="ECO:0007669"/>
    <property type="project" value="UniProtKB-KW"/>
</dbReference>